<dbReference type="PANTHER" id="PTHR30562">
    <property type="entry name" value="UVRC/OXIDOREDUCTASE"/>
    <property type="match status" value="1"/>
</dbReference>
<dbReference type="RefSeq" id="WP_070369490.1">
    <property type="nucleotide sequence ID" value="NZ_LKEU01000010.1"/>
</dbReference>
<dbReference type="GO" id="GO:0004518">
    <property type="term" value="F:nuclease activity"/>
    <property type="evidence" value="ECO:0007669"/>
    <property type="project" value="UniProtKB-KW"/>
</dbReference>
<proteinExistence type="predicted"/>
<keyword evidence="3" id="KW-0228">DNA excision</keyword>
<evidence type="ECO:0000256" key="4">
    <source>
        <dbReference type="ARBA" id="ARBA00022881"/>
    </source>
</evidence>
<keyword evidence="2" id="KW-0227">DNA damage</keyword>
<evidence type="ECO:0000256" key="1">
    <source>
        <dbReference type="ARBA" id="ARBA00022490"/>
    </source>
</evidence>
<dbReference type="EMBL" id="LKEU01000010">
    <property type="protein sequence ID" value="OFV72192.1"/>
    <property type="molecule type" value="Genomic_DNA"/>
</dbReference>
<keyword evidence="5" id="KW-0234">DNA repair</keyword>
<dbReference type="PANTHER" id="PTHR30562:SF1">
    <property type="entry name" value="UVRABC SYSTEM PROTEIN C"/>
    <property type="match status" value="1"/>
</dbReference>
<evidence type="ECO:0000313" key="8">
    <source>
        <dbReference type="Proteomes" id="UP000176244"/>
    </source>
</evidence>
<evidence type="ECO:0000256" key="3">
    <source>
        <dbReference type="ARBA" id="ARBA00022769"/>
    </source>
</evidence>
<protein>
    <submittedName>
        <fullName evidence="7">UvrABC system protein C</fullName>
    </submittedName>
</protein>
<dbReference type="InterPro" id="IPR036876">
    <property type="entry name" value="UVR_dom_sf"/>
</dbReference>
<dbReference type="Gene3D" id="3.40.1440.10">
    <property type="entry name" value="GIY-YIG endonuclease"/>
    <property type="match status" value="1"/>
</dbReference>
<keyword evidence="1" id="KW-0963">Cytoplasm</keyword>
<sequence length="317" mass="37489">MSHLKQKLNQIPALPGIYKMLDSTGQIIYVGKSKCLKKRVQSYFTKSPKQPKIERMVFFIDDVDYIVTDTHLEARLLECQLIKELKPYFNSQMKNDRRYFYLKLAKSGNSHTLSIVLEREDDTFGPFRRKQLIQTMIEVFTHLFPIVQDTNRFTFKYHTLPEVMSPDDFFKNRESLSQVFSDEKKMQRLINQLTLCMNKEATQFYYERASHYRDLISGLTYINHVLHDYKQLVTSDILIRIPVRDGQKLFFVSKSNIILKKYFSTLTPAEIDTFFDEGLKTKTKFACKWDEKANTDFQNILFSELQSLPEECILKIL</sequence>
<dbReference type="InterPro" id="IPR050066">
    <property type="entry name" value="UvrABC_protein_C"/>
</dbReference>
<name>A0A1F2PNB7_9FIRM</name>
<dbReference type="SMART" id="SM00465">
    <property type="entry name" value="GIYc"/>
    <property type="match status" value="1"/>
</dbReference>
<reference evidence="7 8" key="1">
    <citation type="submission" date="2015-09" db="EMBL/GenBank/DDBJ databases">
        <title>Genome sequence of Acetobacterium wieringae DSM 1911.</title>
        <authorList>
            <person name="Poehlein A."/>
            <person name="Bengelsdorf F.R."/>
            <person name="Schiel-Bengelsdorf B."/>
            <person name="Duerre P."/>
            <person name="Daniel R."/>
        </authorList>
    </citation>
    <scope>NUCLEOTIDE SEQUENCE [LARGE SCALE GENOMIC DNA]</scope>
    <source>
        <strain evidence="7 8">DSM 1911</strain>
    </source>
</reference>
<dbReference type="Proteomes" id="UP000176244">
    <property type="component" value="Unassembled WGS sequence"/>
</dbReference>
<dbReference type="SUPFAM" id="SSF82771">
    <property type="entry name" value="GIY-YIG endonuclease"/>
    <property type="match status" value="1"/>
</dbReference>
<keyword evidence="4" id="KW-0267">Excision nuclease</keyword>
<feature type="domain" description="GIY-YIG" evidence="6">
    <location>
        <begin position="13"/>
        <end position="91"/>
    </location>
</feature>
<evidence type="ECO:0000256" key="2">
    <source>
        <dbReference type="ARBA" id="ARBA00022763"/>
    </source>
</evidence>
<accession>A0A1F2PNB7</accession>
<dbReference type="FunFam" id="3.40.1440.10:FF:000001">
    <property type="entry name" value="UvrABC system protein C"/>
    <property type="match status" value="1"/>
</dbReference>
<comment type="caution">
    <text evidence="7">The sequence shown here is derived from an EMBL/GenBank/DDBJ whole genome shotgun (WGS) entry which is preliminary data.</text>
</comment>
<dbReference type="PROSITE" id="PS50164">
    <property type="entry name" value="GIY_YIG"/>
    <property type="match status" value="1"/>
</dbReference>
<dbReference type="Pfam" id="PF01541">
    <property type="entry name" value="GIY-YIG"/>
    <property type="match status" value="1"/>
</dbReference>
<dbReference type="InterPro" id="IPR035901">
    <property type="entry name" value="GIY-YIG_endonuc_sf"/>
</dbReference>
<dbReference type="SUPFAM" id="SSF46600">
    <property type="entry name" value="C-terminal UvrC-binding domain of UvrB"/>
    <property type="match status" value="1"/>
</dbReference>
<evidence type="ECO:0000259" key="6">
    <source>
        <dbReference type="PROSITE" id="PS50164"/>
    </source>
</evidence>
<dbReference type="GO" id="GO:0009380">
    <property type="term" value="C:excinuclease repair complex"/>
    <property type="evidence" value="ECO:0007669"/>
    <property type="project" value="TreeGrafter"/>
</dbReference>
<gene>
    <name evidence="7" type="primary">uvrC_1</name>
    <name evidence="7" type="ORF">ACWI_00980</name>
</gene>
<dbReference type="InterPro" id="IPR047296">
    <property type="entry name" value="GIY-YIG_UvrC_Cho"/>
</dbReference>
<evidence type="ECO:0000313" key="7">
    <source>
        <dbReference type="EMBL" id="OFV72192.1"/>
    </source>
</evidence>
<organism evidence="7 8">
    <name type="scientific">Acetobacterium wieringae</name>
    <dbReference type="NCBI Taxonomy" id="52694"/>
    <lineage>
        <taxon>Bacteria</taxon>
        <taxon>Bacillati</taxon>
        <taxon>Bacillota</taxon>
        <taxon>Clostridia</taxon>
        <taxon>Eubacteriales</taxon>
        <taxon>Eubacteriaceae</taxon>
        <taxon>Acetobacterium</taxon>
    </lineage>
</organism>
<evidence type="ECO:0000256" key="5">
    <source>
        <dbReference type="ARBA" id="ARBA00023204"/>
    </source>
</evidence>
<dbReference type="GO" id="GO:0006289">
    <property type="term" value="P:nucleotide-excision repair"/>
    <property type="evidence" value="ECO:0007669"/>
    <property type="project" value="InterPro"/>
</dbReference>
<dbReference type="InterPro" id="IPR000305">
    <property type="entry name" value="GIY-YIG_endonuc"/>
</dbReference>
<dbReference type="STRING" id="52694.ACWI_00980"/>
<dbReference type="CDD" id="cd10434">
    <property type="entry name" value="GIY-YIG_UvrC_Cho"/>
    <property type="match status" value="1"/>
</dbReference>
<dbReference type="AlphaFoldDB" id="A0A1F2PNB7"/>